<keyword evidence="2" id="KW-1185">Reference proteome</keyword>
<reference evidence="1 2" key="1">
    <citation type="journal article" date="2023" name="Sci. Data">
        <title>Genome assembly of the Korean intertidal mud-creeper Batillaria attramentaria.</title>
        <authorList>
            <person name="Patra A.K."/>
            <person name="Ho P.T."/>
            <person name="Jun S."/>
            <person name="Lee S.J."/>
            <person name="Kim Y."/>
            <person name="Won Y.J."/>
        </authorList>
    </citation>
    <scope>NUCLEOTIDE SEQUENCE [LARGE SCALE GENOMIC DNA]</scope>
    <source>
        <strain evidence="1">Wonlab-2016</strain>
    </source>
</reference>
<accession>A0ABD0KRP6</accession>
<gene>
    <name evidence="1" type="ORF">BaRGS_00019061</name>
</gene>
<dbReference type="AlphaFoldDB" id="A0ABD0KRP6"/>
<proteinExistence type="predicted"/>
<comment type="caution">
    <text evidence="1">The sequence shown here is derived from an EMBL/GenBank/DDBJ whole genome shotgun (WGS) entry which is preliminary data.</text>
</comment>
<organism evidence="1 2">
    <name type="scientific">Batillaria attramentaria</name>
    <dbReference type="NCBI Taxonomy" id="370345"/>
    <lineage>
        <taxon>Eukaryota</taxon>
        <taxon>Metazoa</taxon>
        <taxon>Spiralia</taxon>
        <taxon>Lophotrochozoa</taxon>
        <taxon>Mollusca</taxon>
        <taxon>Gastropoda</taxon>
        <taxon>Caenogastropoda</taxon>
        <taxon>Sorbeoconcha</taxon>
        <taxon>Cerithioidea</taxon>
        <taxon>Batillariidae</taxon>
        <taxon>Batillaria</taxon>
    </lineage>
</organism>
<evidence type="ECO:0000313" key="2">
    <source>
        <dbReference type="Proteomes" id="UP001519460"/>
    </source>
</evidence>
<dbReference type="Proteomes" id="UP001519460">
    <property type="component" value="Unassembled WGS sequence"/>
</dbReference>
<dbReference type="EMBL" id="JACVVK020000135">
    <property type="protein sequence ID" value="KAK7489666.1"/>
    <property type="molecule type" value="Genomic_DNA"/>
</dbReference>
<sequence>MRWLWDTSDWYASSWADTSVCNHLYPQRRLTSLAMSKHKRKWRPYIRAARAPHSCLQWRLAGSVCTIEDSLYQTRSLRFLYRLWGHTGRDAF</sequence>
<name>A0ABD0KRP6_9CAEN</name>
<protein>
    <submittedName>
        <fullName evidence="1">Uncharacterized protein</fullName>
    </submittedName>
</protein>
<evidence type="ECO:0000313" key="1">
    <source>
        <dbReference type="EMBL" id="KAK7489666.1"/>
    </source>
</evidence>